<evidence type="ECO:0000313" key="1">
    <source>
        <dbReference type="EMBL" id="HAE49496.1"/>
    </source>
</evidence>
<gene>
    <name evidence="2" type="ORF">AUP44_21075</name>
    <name evidence="1" type="ORF">DCK97_18935</name>
</gene>
<dbReference type="Proteomes" id="UP000257706">
    <property type="component" value="Unassembled WGS sequence"/>
</dbReference>
<reference evidence="1 4" key="2">
    <citation type="journal article" date="2018" name="Nat. Biotechnol.">
        <title>A standardized bacterial taxonomy based on genome phylogeny substantially revises the tree of life.</title>
        <authorList>
            <person name="Parks D.H."/>
            <person name="Chuvochina M."/>
            <person name="Waite D.W."/>
            <person name="Rinke C."/>
            <person name="Skarshewski A."/>
            <person name="Chaumeil P.A."/>
            <person name="Hugenholtz P."/>
        </authorList>
    </citation>
    <scope>NUCLEOTIDE SEQUENCE [LARGE SCALE GENOMIC DNA]</scope>
    <source>
        <strain evidence="1">UBA8739</strain>
    </source>
</reference>
<proteinExistence type="predicted"/>
<dbReference type="EMBL" id="DMAI01000309">
    <property type="protein sequence ID" value="HAE49496.1"/>
    <property type="molecule type" value="Genomic_DNA"/>
</dbReference>
<evidence type="ECO:0000313" key="4">
    <source>
        <dbReference type="Proteomes" id="UP000257706"/>
    </source>
</evidence>
<organism evidence="2 3">
    <name type="scientific">Tistrella mobilis</name>
    <dbReference type="NCBI Taxonomy" id="171437"/>
    <lineage>
        <taxon>Bacteria</taxon>
        <taxon>Pseudomonadati</taxon>
        <taxon>Pseudomonadota</taxon>
        <taxon>Alphaproteobacteria</taxon>
        <taxon>Geminicoccales</taxon>
        <taxon>Geminicoccaceae</taxon>
        <taxon>Tistrella</taxon>
    </lineage>
</organism>
<dbReference type="RefSeq" id="WP_014743799.1">
    <property type="nucleotide sequence ID" value="NZ_CP121013.1"/>
</dbReference>
<dbReference type="EMBL" id="LPZR01000034">
    <property type="protein sequence ID" value="KYO56985.1"/>
    <property type="molecule type" value="Genomic_DNA"/>
</dbReference>
<name>A0A162LSZ5_9PROT</name>
<dbReference type="AlphaFoldDB" id="A0A162LSZ5"/>
<dbReference type="OrthoDB" id="2656750at2"/>
<sequence length="89" mass="10028">MAVYLVTYELRAEGQSYDRLHKALASVAHAHALEDAWLIDLEASAEMVRGWLAQYMDDELDRLMVVEVKGDLAALNLGRGAEAWLQKRV</sequence>
<evidence type="ECO:0008006" key="5">
    <source>
        <dbReference type="Google" id="ProtNLM"/>
    </source>
</evidence>
<comment type="caution">
    <text evidence="2">The sequence shown here is derived from an EMBL/GenBank/DDBJ whole genome shotgun (WGS) entry which is preliminary data.</text>
</comment>
<dbReference type="Proteomes" id="UP000075787">
    <property type="component" value="Unassembled WGS sequence"/>
</dbReference>
<reference evidence="2 3" key="1">
    <citation type="submission" date="2015-12" db="EMBL/GenBank/DDBJ databases">
        <title>Genome sequence of Tistrella mobilis MCCC 1A02139.</title>
        <authorList>
            <person name="Lu L."/>
            <person name="Lai Q."/>
            <person name="Shao Z."/>
            <person name="Qian P."/>
        </authorList>
    </citation>
    <scope>NUCLEOTIDE SEQUENCE [LARGE SCALE GENOMIC DNA]</scope>
    <source>
        <strain evidence="2 3">MCCC 1A02139</strain>
    </source>
</reference>
<evidence type="ECO:0000313" key="2">
    <source>
        <dbReference type="EMBL" id="KYO56985.1"/>
    </source>
</evidence>
<accession>A0A162LSZ5</accession>
<evidence type="ECO:0000313" key="3">
    <source>
        <dbReference type="Proteomes" id="UP000075787"/>
    </source>
</evidence>
<protein>
    <recommendedName>
        <fullName evidence="5">SinR family protein</fullName>
    </recommendedName>
</protein>
<dbReference type="GeneID" id="97240097"/>